<evidence type="ECO:0000256" key="7">
    <source>
        <dbReference type="PROSITE-ProRule" id="PRU00042"/>
    </source>
</evidence>
<comment type="subcellular location">
    <subcellularLocation>
        <location evidence="1">Nucleus</location>
    </subcellularLocation>
</comment>
<reference evidence="10" key="1">
    <citation type="submission" date="2014-08" db="EMBL/GenBank/DDBJ databases">
        <authorList>
            <person name="Sharma Rahul"/>
            <person name="Thines Marco"/>
        </authorList>
    </citation>
    <scope>NUCLEOTIDE SEQUENCE</scope>
</reference>
<feature type="region of interest" description="Disordered" evidence="8">
    <location>
        <begin position="1"/>
        <end position="616"/>
    </location>
</feature>
<evidence type="ECO:0000313" key="10">
    <source>
        <dbReference type="EMBL" id="CED85450.1"/>
    </source>
</evidence>
<feature type="region of interest" description="Disordered" evidence="8">
    <location>
        <begin position="899"/>
        <end position="1007"/>
    </location>
</feature>
<dbReference type="GO" id="GO:0005634">
    <property type="term" value="C:nucleus"/>
    <property type="evidence" value="ECO:0007669"/>
    <property type="project" value="UniProtKB-SubCell"/>
</dbReference>
<organism evidence="10">
    <name type="scientific">Phaffia rhodozyma</name>
    <name type="common">Yeast</name>
    <name type="synonym">Xanthophyllomyces dendrorhous</name>
    <dbReference type="NCBI Taxonomy" id="264483"/>
    <lineage>
        <taxon>Eukaryota</taxon>
        <taxon>Fungi</taxon>
        <taxon>Dikarya</taxon>
        <taxon>Basidiomycota</taxon>
        <taxon>Agaricomycotina</taxon>
        <taxon>Tremellomycetes</taxon>
        <taxon>Cystofilobasidiales</taxon>
        <taxon>Mrakiaceae</taxon>
        <taxon>Phaffia</taxon>
    </lineage>
</organism>
<feature type="compositionally biased region" description="Polar residues" evidence="8">
    <location>
        <begin position="482"/>
        <end position="501"/>
    </location>
</feature>
<feature type="region of interest" description="Disordered" evidence="8">
    <location>
        <begin position="652"/>
        <end position="700"/>
    </location>
</feature>
<dbReference type="PROSITE" id="PS00028">
    <property type="entry name" value="ZINC_FINGER_C2H2_1"/>
    <property type="match status" value="2"/>
</dbReference>
<dbReference type="GO" id="GO:0010468">
    <property type="term" value="P:regulation of gene expression"/>
    <property type="evidence" value="ECO:0007669"/>
    <property type="project" value="TreeGrafter"/>
</dbReference>
<feature type="region of interest" description="Disordered" evidence="8">
    <location>
        <begin position="810"/>
        <end position="852"/>
    </location>
</feature>
<feature type="compositionally biased region" description="Basic and acidic residues" evidence="8">
    <location>
        <begin position="315"/>
        <end position="331"/>
    </location>
</feature>
<evidence type="ECO:0000256" key="4">
    <source>
        <dbReference type="ARBA" id="ARBA00022771"/>
    </source>
</evidence>
<dbReference type="FunFam" id="3.30.160.60:FF:002394">
    <property type="entry name" value="Uncharacterized protein"/>
    <property type="match status" value="1"/>
</dbReference>
<dbReference type="AlphaFoldDB" id="A0A0F7SY01"/>
<feature type="compositionally biased region" description="Low complexity" evidence="8">
    <location>
        <begin position="363"/>
        <end position="381"/>
    </location>
</feature>
<dbReference type="GO" id="GO:0008270">
    <property type="term" value="F:zinc ion binding"/>
    <property type="evidence" value="ECO:0007669"/>
    <property type="project" value="UniProtKB-KW"/>
</dbReference>
<keyword evidence="5" id="KW-0862">Zinc</keyword>
<feature type="compositionally biased region" description="Acidic residues" evidence="8">
    <location>
        <begin position="966"/>
        <end position="984"/>
    </location>
</feature>
<dbReference type="Gene3D" id="3.30.160.60">
    <property type="entry name" value="Classic Zinc Finger"/>
    <property type="match status" value="2"/>
</dbReference>
<dbReference type="InterPro" id="IPR050331">
    <property type="entry name" value="Zinc_finger"/>
</dbReference>
<feature type="compositionally biased region" description="Low complexity" evidence="8">
    <location>
        <begin position="584"/>
        <end position="599"/>
    </location>
</feature>
<sequence>MEDPTTEQDSSRRFSLPSIHSLLEKVTATDTPTTTTPTNTEKHPSAKSEVEKNLKPGTAGTVSSSSTAIDSTYVFEQTEEERSSRVDSSSSMASTNPGGPSTPPPPPLSTSSIGSDQRDFEKLRGSQVGGGMQDWTVGSSPESAEGKPKDAHHHHQPAIQPAPFRFLEYQNQPPYHPESVDPYSKEAPLGSDMSNKSSIKPLNTSVDASQPRPAAPTSSGTISAQPVDPYYPPPSAAEESTSLDSISSRPVEREPGSIYAPSVTTHSSTTASIPIGSPHSSSGLYSSSGLNFNTNGPSSVHSQPSTTVPPPGPHPEGHAGQHVWARPDVRTNEQGSSAPSNRRESTIGGNDGFMITPDDTRRQSTGSNGRSSSRAAGSSGRLAETVARRSSGEAGPGPSRERNGSSDSTGSISGHSHPHAYRPYHVPHGDQRSQPPPSVPSTASSSVEGLAGSASGSRPASGPESPHGMQQPYPYPSGGHGSQQRIPHSQQVADSSQTWFFRTTDGPPQYPTQPDPHSHSHSQYPAPSQVSPQVPSQPHRQGSGVDPSGMPYQASQPPYQAQYYPSNSNGYPGLPQSHHYSPSQKYAHQQHPYQQQQPQSTISAYPRHHSYPSDSANVAPTPLYGINHPFRAYPPGSNAIFPSNYAPVPAYPPPAPGTTPGPNLTGTDPAPVYGRPLSGKHYQRGPGPTHMPNVDPPSQVESQLQMWGNDDPRPVFGHPPPSMSYPPHPSSAGPVMPPAAAAAGLFSRNGYDTRLFIGGWSGPMHMNPNGHGPSGIDMLGRHSLDDRKIQRRNTDDGLVMSTSSMMINGGIGGGVRERSSLSNSITSSSRNESWIGEKRTSQSSSSSSSGIAKEAKYECPHCQKRFNRPSSLRIHIYSHTGEKPFVCDVPRCGRQFSVQSNLKRHKKTHESRSSFSISSTSTTDPSITSRFGQPTSTGNRPTATGTGTGTSSGEESNFARRHDLDQDGEDDLELDDMEEDEDEEDRVRELERDRPIVEFNGNMNRAS</sequence>
<feature type="compositionally biased region" description="Polar residues" evidence="8">
    <location>
        <begin position="238"/>
        <end position="248"/>
    </location>
</feature>
<feature type="compositionally biased region" description="Low complexity" evidence="8">
    <location>
        <begin position="820"/>
        <end position="833"/>
    </location>
</feature>
<evidence type="ECO:0000256" key="8">
    <source>
        <dbReference type="SAM" id="MobiDB-lite"/>
    </source>
</evidence>
<dbReference type="PANTHER" id="PTHR16515">
    <property type="entry name" value="PR DOMAIN ZINC FINGER PROTEIN"/>
    <property type="match status" value="1"/>
</dbReference>
<feature type="compositionally biased region" description="Basic and acidic residues" evidence="8">
    <location>
        <begin position="40"/>
        <end position="54"/>
    </location>
</feature>
<dbReference type="SMART" id="SM00355">
    <property type="entry name" value="ZnF_C2H2"/>
    <property type="match status" value="2"/>
</dbReference>
<dbReference type="FunFam" id="3.30.160.60:FF:000145">
    <property type="entry name" value="Zinc finger protein 574"/>
    <property type="match status" value="1"/>
</dbReference>
<feature type="compositionally biased region" description="Low complexity" evidence="8">
    <location>
        <begin position="440"/>
        <end position="466"/>
    </location>
</feature>
<dbReference type="InterPro" id="IPR036236">
    <property type="entry name" value="Znf_C2H2_sf"/>
</dbReference>
<evidence type="ECO:0000256" key="6">
    <source>
        <dbReference type="ARBA" id="ARBA00023242"/>
    </source>
</evidence>
<feature type="domain" description="C2H2-type" evidence="9">
    <location>
        <begin position="885"/>
        <end position="914"/>
    </location>
</feature>
<evidence type="ECO:0000256" key="5">
    <source>
        <dbReference type="ARBA" id="ARBA00022833"/>
    </source>
</evidence>
<feature type="compositionally biased region" description="Low complexity" evidence="8">
    <location>
        <begin position="405"/>
        <end position="415"/>
    </location>
</feature>
<dbReference type="InterPro" id="IPR013087">
    <property type="entry name" value="Znf_C2H2_type"/>
</dbReference>
<dbReference type="PROSITE" id="PS50157">
    <property type="entry name" value="ZINC_FINGER_C2H2_2"/>
    <property type="match status" value="2"/>
</dbReference>
<feature type="compositionally biased region" description="Low complexity" evidence="8">
    <location>
        <begin position="913"/>
        <end position="929"/>
    </location>
</feature>
<dbReference type="Pfam" id="PF00096">
    <property type="entry name" value="zf-C2H2"/>
    <property type="match status" value="2"/>
</dbReference>
<evidence type="ECO:0000256" key="1">
    <source>
        <dbReference type="ARBA" id="ARBA00004123"/>
    </source>
</evidence>
<evidence type="ECO:0000259" key="9">
    <source>
        <dbReference type="PROSITE" id="PS50157"/>
    </source>
</evidence>
<feature type="compositionally biased region" description="Low complexity" evidence="8">
    <location>
        <begin position="28"/>
        <end position="39"/>
    </location>
</feature>
<proteinExistence type="predicted"/>
<feature type="compositionally biased region" description="Low complexity" evidence="8">
    <location>
        <begin position="660"/>
        <end position="669"/>
    </location>
</feature>
<feature type="compositionally biased region" description="Polar residues" evidence="8">
    <location>
        <begin position="262"/>
        <end position="271"/>
    </location>
</feature>
<feature type="compositionally biased region" description="Low complexity" evidence="8">
    <location>
        <begin position="522"/>
        <end position="538"/>
    </location>
</feature>
<protein>
    <submittedName>
        <fullName evidence="10">Related to c2h2 zinc finger protein flbc</fullName>
    </submittedName>
</protein>
<keyword evidence="3" id="KW-0677">Repeat</keyword>
<feature type="compositionally biased region" description="Polar residues" evidence="8">
    <location>
        <begin position="192"/>
        <end position="208"/>
    </location>
</feature>
<feature type="domain" description="C2H2-type" evidence="9">
    <location>
        <begin position="857"/>
        <end position="884"/>
    </location>
</feature>
<dbReference type="EMBL" id="LN483332">
    <property type="protein sequence ID" value="CED85450.1"/>
    <property type="molecule type" value="Genomic_DNA"/>
</dbReference>
<name>A0A0F7SY01_PHARH</name>
<feature type="compositionally biased region" description="Polar residues" evidence="8">
    <location>
        <begin position="290"/>
        <end position="306"/>
    </location>
</feature>
<feature type="compositionally biased region" description="Low complexity" evidence="8">
    <location>
        <begin position="272"/>
        <end position="289"/>
    </location>
</feature>
<evidence type="ECO:0000256" key="2">
    <source>
        <dbReference type="ARBA" id="ARBA00022723"/>
    </source>
</evidence>
<feature type="compositionally biased region" description="Polar residues" evidence="8">
    <location>
        <begin position="930"/>
        <end position="943"/>
    </location>
</feature>
<keyword evidence="2" id="KW-0479">Metal-binding</keyword>
<keyword evidence="6" id="KW-0539">Nucleus</keyword>
<dbReference type="PANTHER" id="PTHR16515:SF66">
    <property type="entry name" value="C2H2-TYPE DOMAIN-CONTAINING PROTEIN"/>
    <property type="match status" value="1"/>
</dbReference>
<accession>A0A0F7SY01</accession>
<keyword evidence="4 7" id="KW-0863">Zinc-finger</keyword>
<feature type="compositionally biased region" description="Low complexity" evidence="8">
    <location>
        <begin position="86"/>
        <end position="99"/>
    </location>
</feature>
<dbReference type="SUPFAM" id="SSF57667">
    <property type="entry name" value="beta-beta-alpha zinc fingers"/>
    <property type="match status" value="1"/>
</dbReference>
<feature type="compositionally biased region" description="Low complexity" evidence="8">
    <location>
        <begin position="551"/>
        <end position="566"/>
    </location>
</feature>
<evidence type="ECO:0000256" key="3">
    <source>
        <dbReference type="ARBA" id="ARBA00022737"/>
    </source>
</evidence>
<feature type="compositionally biased region" description="Basic and acidic residues" evidence="8">
    <location>
        <begin position="985"/>
        <end position="996"/>
    </location>
</feature>